<gene>
    <name evidence="2" type="ORF">PHAECO_LOCUS8474</name>
</gene>
<evidence type="ECO:0000313" key="2">
    <source>
        <dbReference type="EMBL" id="CAG9820794.1"/>
    </source>
</evidence>
<proteinExistence type="predicted"/>
<name>A0A9N9SF89_PHACE</name>
<keyword evidence="1" id="KW-0175">Coiled coil</keyword>
<dbReference type="InterPro" id="IPR011011">
    <property type="entry name" value="Znf_FYVE_PHD"/>
</dbReference>
<dbReference type="Gene3D" id="2.60.120.650">
    <property type="entry name" value="Cupin"/>
    <property type="match status" value="1"/>
</dbReference>
<feature type="coiled-coil region" evidence="1">
    <location>
        <begin position="96"/>
        <end position="126"/>
    </location>
</feature>
<protein>
    <submittedName>
        <fullName evidence="2">Uncharacterized protein</fullName>
    </submittedName>
</protein>
<reference evidence="2" key="1">
    <citation type="submission" date="2022-01" db="EMBL/GenBank/DDBJ databases">
        <authorList>
            <person name="King R."/>
        </authorList>
    </citation>
    <scope>NUCLEOTIDE SEQUENCE</scope>
</reference>
<reference evidence="2" key="2">
    <citation type="submission" date="2022-10" db="EMBL/GenBank/DDBJ databases">
        <authorList>
            <consortium name="ENA_rothamsted_submissions"/>
            <consortium name="culmorum"/>
            <person name="King R."/>
        </authorList>
    </citation>
    <scope>NUCLEOTIDE SEQUENCE</scope>
</reference>
<dbReference type="SUPFAM" id="SSF57903">
    <property type="entry name" value="FYVE/PHD zinc finger"/>
    <property type="match status" value="1"/>
</dbReference>
<organism evidence="2 3">
    <name type="scientific">Phaedon cochleariae</name>
    <name type="common">Mustard beetle</name>
    <dbReference type="NCBI Taxonomy" id="80249"/>
    <lineage>
        <taxon>Eukaryota</taxon>
        <taxon>Metazoa</taxon>
        <taxon>Ecdysozoa</taxon>
        <taxon>Arthropoda</taxon>
        <taxon>Hexapoda</taxon>
        <taxon>Insecta</taxon>
        <taxon>Pterygota</taxon>
        <taxon>Neoptera</taxon>
        <taxon>Endopterygota</taxon>
        <taxon>Coleoptera</taxon>
        <taxon>Polyphaga</taxon>
        <taxon>Cucujiformia</taxon>
        <taxon>Chrysomeloidea</taxon>
        <taxon>Chrysomelidae</taxon>
        <taxon>Chrysomelinae</taxon>
        <taxon>Chrysomelini</taxon>
        <taxon>Phaedon</taxon>
    </lineage>
</organism>
<accession>A0A9N9SF89</accession>
<dbReference type="OrthoDB" id="8053712at2759"/>
<keyword evidence="3" id="KW-1185">Reference proteome</keyword>
<evidence type="ECO:0000256" key="1">
    <source>
        <dbReference type="SAM" id="Coils"/>
    </source>
</evidence>
<dbReference type="AlphaFoldDB" id="A0A9N9SF89"/>
<dbReference type="Proteomes" id="UP001153737">
    <property type="component" value="Chromosome 4"/>
</dbReference>
<dbReference type="EMBL" id="OU896710">
    <property type="protein sequence ID" value="CAG9820794.1"/>
    <property type="molecule type" value="Genomic_DNA"/>
</dbReference>
<evidence type="ECO:0000313" key="3">
    <source>
        <dbReference type="Proteomes" id="UP001153737"/>
    </source>
</evidence>
<sequence length="253" mass="28757">MVECTKCIKWYCFECVNVTEAVALDEYWMCPSCEAIHQETMAQQSDIQFTPHQSLNQLGVIPTSSEPNKSVTITIAQSVKSKHSGSTTSSRRKLKLQILQKEIALIRKERELAEQTRKLLDEESDDSQCLDKEELERSEPLANRLFSLQIENGVQEASNGVLPYILNGNGKILEKESEMQRKQAIQKPILAFNPPTFETLEQSPITPQQCAARRTIPKELPTFSGNSYDWLLFISCYDRSTQKPITNPTTQLE</sequence>